<name>M1Z2H6_NITG3</name>
<dbReference type="OrthoDB" id="3217739at2"/>
<evidence type="ECO:0000313" key="2">
    <source>
        <dbReference type="Proteomes" id="UP000011704"/>
    </source>
</evidence>
<comment type="caution">
    <text evidence="1">The sequence shown here is derived from an EMBL/GenBank/DDBJ whole genome shotgun (WGS) entry which is preliminary data.</text>
</comment>
<keyword evidence="2" id="KW-1185">Reference proteome</keyword>
<proteinExistence type="predicted"/>
<sequence>MACIPRGMNYTLECPNCGAPNINKTAWCEKCLTPFDPPKAENKELDCPVCQHINDYTLDHCEVCHEPLKPGQSE</sequence>
<organism evidence="1 2">
    <name type="scientific">Nitrospina gracilis (strain 3/211)</name>
    <dbReference type="NCBI Taxonomy" id="1266370"/>
    <lineage>
        <taxon>Bacteria</taxon>
        <taxon>Pseudomonadati</taxon>
        <taxon>Nitrospinota/Tectimicrobiota group</taxon>
        <taxon>Nitrospinota</taxon>
        <taxon>Nitrospinia</taxon>
        <taxon>Nitrospinales</taxon>
        <taxon>Nitrospinaceae</taxon>
        <taxon>Nitrospina</taxon>
    </lineage>
</organism>
<accession>M1Z2H6</accession>
<dbReference type="SUPFAM" id="SSF90209">
    <property type="entry name" value="Ran binding protein zinc finger-like"/>
    <property type="match status" value="1"/>
</dbReference>
<dbReference type="AlphaFoldDB" id="M1Z2H6"/>
<dbReference type="Proteomes" id="UP000011704">
    <property type="component" value="Unassembled WGS sequence"/>
</dbReference>
<dbReference type="InterPro" id="IPR036443">
    <property type="entry name" value="Znf_RanBP2_sf"/>
</dbReference>
<dbReference type="EMBL" id="CAQJ01000101">
    <property type="protein sequence ID" value="CCQ91956.1"/>
    <property type="molecule type" value="Genomic_DNA"/>
</dbReference>
<dbReference type="HOGENOM" id="CLU_2684127_0_0_0"/>
<dbReference type="STRING" id="1266370.NITGR_910005"/>
<gene>
    <name evidence="1" type="ORF">NITGR_910005</name>
</gene>
<protein>
    <submittedName>
        <fullName evidence="1">Uncharacterized protein</fullName>
    </submittedName>
</protein>
<dbReference type="InParanoid" id="M1Z2H6"/>
<reference evidence="1 2" key="1">
    <citation type="journal article" date="2013" name="Front. Microbiol.">
        <title>The genome of Nitrospina gracilis illuminates the metabolism and evolution of the major marine nitrite oxidizer.</title>
        <authorList>
            <person name="Luecker S."/>
            <person name="Nowka B."/>
            <person name="Rattei T."/>
            <person name="Spieck E."/>
            <person name="and Daims H."/>
        </authorList>
    </citation>
    <scope>NUCLEOTIDE SEQUENCE [LARGE SCALE GENOMIC DNA]</scope>
    <source>
        <strain evidence="1 2">3/211</strain>
    </source>
</reference>
<evidence type="ECO:0000313" key="1">
    <source>
        <dbReference type="EMBL" id="CCQ91956.1"/>
    </source>
</evidence>